<evidence type="ECO:0000313" key="4">
    <source>
        <dbReference type="EMBL" id="MCS5708923.1"/>
    </source>
</evidence>
<keyword evidence="5" id="KW-1185">Reference proteome</keyword>
<name>A0A0Q9YFJ7_9GAMM</name>
<protein>
    <submittedName>
        <fullName evidence="3">Uncharacterized protein</fullName>
    </submittedName>
</protein>
<organism evidence="3">
    <name type="scientific">Candidatus Berkiella cookevillensis</name>
    <dbReference type="NCBI Taxonomy" id="437022"/>
    <lineage>
        <taxon>Bacteria</taxon>
        <taxon>Pseudomonadati</taxon>
        <taxon>Pseudomonadota</taxon>
        <taxon>Gammaproteobacteria</taxon>
        <taxon>Candidatus Berkiellales</taxon>
        <taxon>Candidatus Berkiellaceae</taxon>
        <taxon>Candidatus Berkiella</taxon>
    </lineage>
</organism>
<keyword evidence="2" id="KW-1133">Transmembrane helix</keyword>
<reference evidence="4" key="2">
    <citation type="journal article" date="2016" name="Genome Announc.">
        <title>Draft Genome Sequences of Two Novel Amoeba-Resistant Intranuclear Bacteria, 'Candidatus Berkiella cookevillensis' and 'Candidatus Berkiella aquae'.</title>
        <authorList>
            <person name="Mehari Y.T."/>
            <person name="Arivett B.A."/>
            <person name="Farone A.L."/>
            <person name="Gunderson J.H."/>
            <person name="Farone M.B."/>
        </authorList>
    </citation>
    <scope>NUCLEOTIDE SEQUENCE</scope>
    <source>
        <strain evidence="4">CC99</strain>
    </source>
</reference>
<reference evidence="4" key="3">
    <citation type="submission" date="2021-06" db="EMBL/GenBank/DDBJ databases">
        <title>Genomic Description and Analysis of Intracellular Bacteria, Candidatus Berkiella cookevillensis and Candidatus Berkiella aquae.</title>
        <authorList>
            <person name="Kidane D.T."/>
            <person name="Mehari Y.T."/>
            <person name="Rice F.C."/>
            <person name="Arivett B.A."/>
            <person name="Farone A.L."/>
            <person name="Berk S.G."/>
            <person name="Farone M.B."/>
        </authorList>
    </citation>
    <scope>NUCLEOTIDE SEQUENCE</scope>
    <source>
        <strain evidence="4">CC99</strain>
    </source>
</reference>
<sequence>MLSNKDAERKSIQSFSSLSMQDPSFNELQKPENLSGSAQHRDCSSLGRVFLNIKQWELNRSQQRKQKKGVGILACVLVICALSAIYLGAWGMSALFFLCSVVVAGYLPMISSPRPPATLRFLPNSVSPRLDSSEIQSPGVKAKTTDESRVAPALNAVDHSQPIDNFTVPPLRFFVPQKSKKDTFDIVAQEKLCSTVQRDAVLHAKI</sequence>
<keyword evidence="2" id="KW-0472">Membrane</keyword>
<evidence type="ECO:0000256" key="1">
    <source>
        <dbReference type="SAM" id="MobiDB-lite"/>
    </source>
</evidence>
<dbReference type="EMBL" id="LKHV02000001">
    <property type="protein sequence ID" value="MCS5708923.1"/>
    <property type="molecule type" value="Genomic_DNA"/>
</dbReference>
<dbReference type="EMBL" id="LKHV01000003">
    <property type="protein sequence ID" value="KRG19309.1"/>
    <property type="molecule type" value="Genomic_DNA"/>
</dbReference>
<evidence type="ECO:0000313" key="5">
    <source>
        <dbReference type="Proteomes" id="UP000051494"/>
    </source>
</evidence>
<keyword evidence="2" id="KW-0812">Transmembrane</keyword>
<dbReference type="RefSeq" id="WP_057623968.1">
    <property type="nucleotide sequence ID" value="NZ_LKHV02000001.1"/>
</dbReference>
<dbReference type="AlphaFoldDB" id="A0A0Q9YFJ7"/>
<evidence type="ECO:0000313" key="3">
    <source>
        <dbReference type="EMBL" id="KRG19309.1"/>
    </source>
</evidence>
<comment type="caution">
    <text evidence="3">The sequence shown here is derived from an EMBL/GenBank/DDBJ whole genome shotgun (WGS) entry which is preliminary data.</text>
</comment>
<reference evidence="3" key="1">
    <citation type="submission" date="2015-09" db="EMBL/GenBank/DDBJ databases">
        <title>Draft Genome Sequences of Two Novel Amoeba-resistant Intranuclear Bacteria, Candidatus Berkiella cookevillensis and Candidatus Berkiella aquae.</title>
        <authorList>
            <person name="Mehari Y.T."/>
            <person name="Arivett B.A."/>
            <person name="Farone A.L."/>
            <person name="Gunderson J.H."/>
            <person name="Farone M.B."/>
        </authorList>
    </citation>
    <scope>NUCLEOTIDE SEQUENCE [LARGE SCALE GENOMIC DNA]</scope>
    <source>
        <strain evidence="3">CC99</strain>
    </source>
</reference>
<dbReference type="STRING" id="437022.CC99x_00838"/>
<dbReference type="Proteomes" id="UP000051494">
    <property type="component" value="Unassembled WGS sequence"/>
</dbReference>
<feature type="region of interest" description="Disordered" evidence="1">
    <location>
        <begin position="19"/>
        <end position="40"/>
    </location>
</feature>
<accession>A0A0Q9YFJ7</accession>
<feature type="compositionally biased region" description="Polar residues" evidence="1">
    <location>
        <begin position="19"/>
        <end position="38"/>
    </location>
</feature>
<proteinExistence type="predicted"/>
<gene>
    <name evidence="3" type="ORF">CC99x_00838</name>
    <name evidence="4" type="ORF">CC99x_008420</name>
</gene>
<feature type="transmembrane region" description="Helical" evidence="2">
    <location>
        <begin position="70"/>
        <end position="88"/>
    </location>
</feature>
<evidence type="ECO:0000256" key="2">
    <source>
        <dbReference type="SAM" id="Phobius"/>
    </source>
</evidence>